<name>A0A7K1TI51_9BACT</name>
<dbReference type="Proteomes" id="UP000441336">
    <property type="component" value="Unassembled WGS sequence"/>
</dbReference>
<evidence type="ECO:0000313" key="3">
    <source>
        <dbReference type="Proteomes" id="UP000441336"/>
    </source>
</evidence>
<accession>A0A7K1TI51</accession>
<organism evidence="2 3">
    <name type="scientific">Hymenobacter ginkgonis</name>
    <dbReference type="NCBI Taxonomy" id="2682976"/>
    <lineage>
        <taxon>Bacteria</taxon>
        <taxon>Pseudomonadati</taxon>
        <taxon>Bacteroidota</taxon>
        <taxon>Cytophagia</taxon>
        <taxon>Cytophagales</taxon>
        <taxon>Hymenobacteraceae</taxon>
        <taxon>Hymenobacter</taxon>
    </lineage>
</organism>
<sequence>MVSSPFILINKNGRRPLLNTAQITAVKDIDLLLTDALRRSFWQYPPEQEIVYLVRVEQPDGATDFLFTAEAERTECFDKLIAAISPSAVIDSAPGLPHTWPELARMVPTPKYTLEGKEYATKAEYKQALDAMLNQLGQDRAEWARRSAAVGTHDALLLVSSPEPSAPKPLRKPRTPRQ</sequence>
<keyword evidence="3" id="KW-1185">Reference proteome</keyword>
<dbReference type="RefSeq" id="WP_157567873.1">
    <property type="nucleotide sequence ID" value="NZ_WQKZ01000004.1"/>
</dbReference>
<evidence type="ECO:0000256" key="1">
    <source>
        <dbReference type="SAM" id="MobiDB-lite"/>
    </source>
</evidence>
<protein>
    <submittedName>
        <fullName evidence="2">Uncharacterized protein</fullName>
    </submittedName>
</protein>
<reference evidence="2 3" key="1">
    <citation type="submission" date="2019-12" db="EMBL/GenBank/DDBJ databases">
        <title>Hymenobacter sp. HMF4947 Genome sequencing and assembly.</title>
        <authorList>
            <person name="Kang H."/>
            <person name="Cha I."/>
            <person name="Kim H."/>
            <person name="Joh K."/>
        </authorList>
    </citation>
    <scope>NUCLEOTIDE SEQUENCE [LARGE SCALE GENOMIC DNA]</scope>
    <source>
        <strain evidence="2 3">HMF4947</strain>
    </source>
</reference>
<proteinExistence type="predicted"/>
<evidence type="ECO:0000313" key="2">
    <source>
        <dbReference type="EMBL" id="MVN78107.1"/>
    </source>
</evidence>
<dbReference type="AlphaFoldDB" id="A0A7K1TI51"/>
<feature type="region of interest" description="Disordered" evidence="1">
    <location>
        <begin position="158"/>
        <end position="178"/>
    </location>
</feature>
<comment type="caution">
    <text evidence="2">The sequence shown here is derived from an EMBL/GenBank/DDBJ whole genome shotgun (WGS) entry which is preliminary data.</text>
</comment>
<feature type="compositionally biased region" description="Basic residues" evidence="1">
    <location>
        <begin position="169"/>
        <end position="178"/>
    </location>
</feature>
<dbReference type="EMBL" id="WQKZ01000004">
    <property type="protein sequence ID" value="MVN78107.1"/>
    <property type="molecule type" value="Genomic_DNA"/>
</dbReference>
<gene>
    <name evidence="2" type="ORF">GO988_17395</name>
</gene>